<comment type="pathway">
    <text evidence="11">Phospholipid metabolism; phosphatidylethanolamine biosynthesis; phosphatidylethanolamine from CDP-diacylglycerol: step 2/2.</text>
</comment>
<feature type="chain" id="PRO_5031659871" description="Phosphatidylserine decarboxylase alpha chain" evidence="11">
    <location>
        <begin position="219"/>
        <end position="260"/>
    </location>
</feature>
<evidence type="ECO:0000256" key="5">
    <source>
        <dbReference type="ARBA" id="ARBA00023136"/>
    </source>
</evidence>
<comment type="caution">
    <text evidence="14">The sequence shown here is derived from an EMBL/GenBank/DDBJ whole genome shotgun (WGS) entry which is preliminary data.</text>
</comment>
<evidence type="ECO:0000256" key="12">
    <source>
        <dbReference type="SAM" id="MobiDB-lite"/>
    </source>
</evidence>
<feature type="modified residue" description="Pyruvic acid (Ser); by autocatalysis" evidence="11">
    <location>
        <position position="219"/>
    </location>
</feature>
<evidence type="ECO:0000313" key="15">
    <source>
        <dbReference type="Proteomes" id="UP000571950"/>
    </source>
</evidence>
<keyword evidence="13" id="KW-0812">Transmembrane</keyword>
<sequence>MEPEPHVSTGEGGAAASQSPTPNPPAQQGVKWRFPAVHPEGRKFGAIAIAITLLFFILGWEIAGWVMVGISIWVFAFFRDPVRVTPVDPDLLIAPADGLVTLIQQVPPPREIAGPDGLGGEPMWRVSIFMSVFDVHINRTPIGGTIRQVVYISGKFINADLDKASEDNERQHIVVERGDGLRIGFTQIAGLVARRIVPFVKPGDVVAAGQRIGLIRFGSRVDVYLPAGTLPRVALGQRTIAGETVIAKLGETQAASGIFQ</sequence>
<dbReference type="GO" id="GO:0006646">
    <property type="term" value="P:phosphatidylethanolamine biosynthetic process"/>
    <property type="evidence" value="ECO:0007669"/>
    <property type="project" value="UniProtKB-UniRule"/>
</dbReference>
<feature type="chain" id="PRO_5031659872" description="Phosphatidylserine decarboxylase beta chain" evidence="11">
    <location>
        <begin position="1"/>
        <end position="218"/>
    </location>
</feature>
<evidence type="ECO:0000256" key="10">
    <source>
        <dbReference type="ARBA" id="ARBA00023317"/>
    </source>
</evidence>
<evidence type="ECO:0000256" key="8">
    <source>
        <dbReference type="ARBA" id="ARBA00023239"/>
    </source>
</evidence>
<dbReference type="InterPro" id="IPR033175">
    <property type="entry name" value="PSD-A"/>
</dbReference>
<evidence type="ECO:0000256" key="11">
    <source>
        <dbReference type="HAMAP-Rule" id="MF_00664"/>
    </source>
</evidence>
<comment type="cofactor">
    <cofactor evidence="11">
        <name>pyruvate</name>
        <dbReference type="ChEBI" id="CHEBI:15361"/>
    </cofactor>
    <text evidence="11">Binds 1 pyruvoyl group covalently per subunit.</text>
</comment>
<reference evidence="14 15" key="1">
    <citation type="submission" date="2020-08" db="EMBL/GenBank/DDBJ databases">
        <title>Genomic Encyclopedia of Type Strains, Phase IV (KMG-IV): sequencing the most valuable type-strain genomes for metagenomic binning, comparative biology and taxonomic classification.</title>
        <authorList>
            <person name="Goeker M."/>
        </authorList>
    </citation>
    <scope>NUCLEOTIDE SEQUENCE [LARGE SCALE GENOMIC DNA]</scope>
    <source>
        <strain evidence="14 15">DSM 26189</strain>
    </source>
</reference>
<evidence type="ECO:0000256" key="7">
    <source>
        <dbReference type="ARBA" id="ARBA00023209"/>
    </source>
</evidence>
<dbReference type="Pfam" id="PF02666">
    <property type="entry name" value="PS_Dcarbxylase"/>
    <property type="match status" value="1"/>
</dbReference>
<comment type="similarity">
    <text evidence="11">Belongs to the phosphatidylserine decarboxylase family. PSD-A subfamily.</text>
</comment>
<evidence type="ECO:0000256" key="13">
    <source>
        <dbReference type="SAM" id="Phobius"/>
    </source>
</evidence>
<name>A0A7W6BPD0_9SPHN</name>
<dbReference type="EMBL" id="JACIDT010000006">
    <property type="protein sequence ID" value="MBB3926288.1"/>
    <property type="molecule type" value="Genomic_DNA"/>
</dbReference>
<dbReference type="HAMAP" id="MF_00664">
    <property type="entry name" value="PS_decarb_PSD_A"/>
    <property type="match status" value="1"/>
</dbReference>
<keyword evidence="3 11" id="KW-0210">Decarboxylase</keyword>
<dbReference type="GO" id="GO:0005886">
    <property type="term" value="C:plasma membrane"/>
    <property type="evidence" value="ECO:0007669"/>
    <property type="project" value="UniProtKB-SubCell"/>
</dbReference>
<dbReference type="Proteomes" id="UP000571950">
    <property type="component" value="Unassembled WGS sequence"/>
</dbReference>
<keyword evidence="7 11" id="KW-0594">Phospholipid biosynthesis</keyword>
<keyword evidence="15" id="KW-1185">Reference proteome</keyword>
<evidence type="ECO:0000256" key="6">
    <source>
        <dbReference type="ARBA" id="ARBA00023145"/>
    </source>
</evidence>
<keyword evidence="4 11" id="KW-0443">Lipid metabolism</keyword>
<evidence type="ECO:0000256" key="9">
    <source>
        <dbReference type="ARBA" id="ARBA00023264"/>
    </source>
</evidence>
<comment type="subcellular location">
    <subcellularLocation>
        <location evidence="11">Cell membrane</location>
        <topology evidence="11">Peripheral membrane protein</topology>
    </subcellularLocation>
</comment>
<feature type="transmembrane region" description="Helical" evidence="13">
    <location>
        <begin position="44"/>
        <end position="77"/>
    </location>
</feature>
<dbReference type="PANTHER" id="PTHR35809:SF1">
    <property type="entry name" value="ARCHAETIDYLSERINE DECARBOXYLASE PROENZYME-RELATED"/>
    <property type="match status" value="1"/>
</dbReference>
<feature type="region of interest" description="Disordered" evidence="12">
    <location>
        <begin position="1"/>
        <end position="29"/>
    </location>
</feature>
<dbReference type="RefSeq" id="WP_188071832.1">
    <property type="nucleotide sequence ID" value="NZ_BSPS01000052.1"/>
</dbReference>
<comment type="PTM">
    <text evidence="11">Is synthesized initially as an inactive proenzyme. Formation of the active enzyme involves a self-maturation process in which the active site pyruvoyl group is generated from an internal serine residue via an autocatalytic post-translational modification. Two non-identical subunits are generated from the proenzyme in this reaction, and the pyruvate is formed at the N-terminus of the alpha chain, which is derived from the carboxyl end of the proenzyme. The post-translation cleavage follows an unusual pathway, termed non-hydrolytic serinolysis, in which the side chain hydroxyl group of the serine supplies its oxygen atom to form the C-terminus of the beta chain, while the remainder of the serine residue undergoes an oxidative deamination to produce ammonia and the pyruvoyl prosthetic group on the alpha chain.</text>
</comment>
<evidence type="ECO:0000256" key="4">
    <source>
        <dbReference type="ARBA" id="ARBA00023098"/>
    </source>
</evidence>
<dbReference type="AlphaFoldDB" id="A0A7W6BPD0"/>
<keyword evidence="5 11" id="KW-0472">Membrane</keyword>
<protein>
    <recommendedName>
        <fullName evidence="11">Phosphatidylserine decarboxylase proenzyme</fullName>
        <ecNumber evidence="11">4.1.1.65</ecNumber>
    </recommendedName>
    <component>
        <recommendedName>
            <fullName evidence="11">Phosphatidylserine decarboxylase alpha chain</fullName>
        </recommendedName>
    </component>
    <component>
        <recommendedName>
            <fullName evidence="11">Phosphatidylserine decarboxylase beta chain</fullName>
        </recommendedName>
    </component>
</protein>
<dbReference type="NCBIfam" id="NF003678">
    <property type="entry name" value="PRK05305.1-2"/>
    <property type="match status" value="1"/>
</dbReference>
<dbReference type="EC" id="4.1.1.65" evidence="11"/>
<keyword evidence="8 11" id="KW-0456">Lyase</keyword>
<comment type="function">
    <text evidence="11">Catalyzes the formation of phosphatidylethanolamine (PtdEtn) from phosphatidylserine (PtdSer).</text>
</comment>
<dbReference type="NCBIfam" id="NF003679">
    <property type="entry name" value="PRK05305.1-3"/>
    <property type="match status" value="1"/>
</dbReference>
<keyword evidence="1 11" id="KW-1003">Cell membrane</keyword>
<accession>A0A7W6BPD0</accession>
<comment type="catalytic activity">
    <reaction evidence="11">
        <text>a 1,2-diacyl-sn-glycero-3-phospho-L-serine + H(+) = a 1,2-diacyl-sn-glycero-3-phosphoethanolamine + CO2</text>
        <dbReference type="Rhea" id="RHEA:20828"/>
        <dbReference type="ChEBI" id="CHEBI:15378"/>
        <dbReference type="ChEBI" id="CHEBI:16526"/>
        <dbReference type="ChEBI" id="CHEBI:57262"/>
        <dbReference type="ChEBI" id="CHEBI:64612"/>
        <dbReference type="EC" id="4.1.1.65"/>
    </reaction>
</comment>
<keyword evidence="6 11" id="KW-0865">Zymogen</keyword>
<dbReference type="GO" id="GO:0004609">
    <property type="term" value="F:phosphatidylserine decarboxylase activity"/>
    <property type="evidence" value="ECO:0007669"/>
    <property type="project" value="UniProtKB-UniRule"/>
</dbReference>
<evidence type="ECO:0000256" key="2">
    <source>
        <dbReference type="ARBA" id="ARBA00022516"/>
    </source>
</evidence>
<feature type="site" description="Cleavage (non-hydrolytic); by autocatalysis" evidence="11">
    <location>
        <begin position="218"/>
        <end position="219"/>
    </location>
</feature>
<dbReference type="UniPathway" id="UPA00558">
    <property type="reaction ID" value="UER00616"/>
</dbReference>
<dbReference type="NCBIfam" id="NF003685">
    <property type="entry name" value="PRK05305.2-5"/>
    <property type="match status" value="1"/>
</dbReference>
<keyword evidence="13" id="KW-1133">Transmembrane helix</keyword>
<keyword evidence="9 11" id="KW-1208">Phospholipid metabolism</keyword>
<evidence type="ECO:0000313" key="14">
    <source>
        <dbReference type="EMBL" id="MBB3926288.1"/>
    </source>
</evidence>
<gene>
    <name evidence="11" type="primary">psd</name>
    <name evidence="14" type="ORF">GGR43_002005</name>
</gene>
<proteinExistence type="inferred from homology"/>
<evidence type="ECO:0000256" key="3">
    <source>
        <dbReference type="ARBA" id="ARBA00022793"/>
    </source>
</evidence>
<organism evidence="14 15">
    <name type="scientific">Sphingobium jiangsuense</name>
    <dbReference type="NCBI Taxonomy" id="870476"/>
    <lineage>
        <taxon>Bacteria</taxon>
        <taxon>Pseudomonadati</taxon>
        <taxon>Pseudomonadota</taxon>
        <taxon>Alphaproteobacteria</taxon>
        <taxon>Sphingomonadales</taxon>
        <taxon>Sphingomonadaceae</taxon>
        <taxon>Sphingobium</taxon>
    </lineage>
</organism>
<keyword evidence="10 11" id="KW-0670">Pyruvate</keyword>
<comment type="subunit">
    <text evidence="11">Heterodimer of a large membrane-associated beta subunit and a small pyruvoyl-containing alpha subunit.</text>
</comment>
<keyword evidence="2 11" id="KW-0444">Lipid biosynthesis</keyword>
<dbReference type="InterPro" id="IPR003817">
    <property type="entry name" value="PS_Dcarbxylase"/>
</dbReference>
<evidence type="ECO:0000256" key="1">
    <source>
        <dbReference type="ARBA" id="ARBA00022475"/>
    </source>
</evidence>
<dbReference type="PANTHER" id="PTHR35809">
    <property type="entry name" value="ARCHAETIDYLSERINE DECARBOXYLASE PROENZYME-RELATED"/>
    <property type="match status" value="1"/>
</dbReference>
<feature type="active site" description="Schiff-base intermediate with substrate; via pyruvic acid" evidence="11">
    <location>
        <position position="219"/>
    </location>
</feature>